<organism evidence="1 2">
    <name type="scientific">Actinomadura chibensis</name>
    <dbReference type="NCBI Taxonomy" id="392828"/>
    <lineage>
        <taxon>Bacteria</taxon>
        <taxon>Bacillati</taxon>
        <taxon>Actinomycetota</taxon>
        <taxon>Actinomycetes</taxon>
        <taxon>Streptosporangiales</taxon>
        <taxon>Thermomonosporaceae</taxon>
        <taxon>Actinomadura</taxon>
    </lineage>
</organism>
<gene>
    <name evidence="1" type="primary">fxsA</name>
    <name evidence="1" type="ORF">FXF69_19160</name>
</gene>
<name>A0A5D0NMP4_9ACTN</name>
<dbReference type="NCBIfam" id="TIGR04268">
    <property type="entry name" value="FxSxx-COOH"/>
    <property type="match status" value="1"/>
</dbReference>
<dbReference type="EMBL" id="VSFG01000003">
    <property type="protein sequence ID" value="TYB45548.1"/>
    <property type="molecule type" value="Genomic_DNA"/>
</dbReference>
<dbReference type="Proteomes" id="UP000323380">
    <property type="component" value="Unassembled WGS sequence"/>
</dbReference>
<dbReference type="RefSeq" id="WP_067894919.1">
    <property type="nucleotide sequence ID" value="NZ_VSFG01000003.1"/>
</dbReference>
<reference evidence="1 2" key="1">
    <citation type="submission" date="2019-08" db="EMBL/GenBank/DDBJ databases">
        <title>Actinomadura sp. nov. CYP1-5 isolated from mountain soil.</title>
        <authorList>
            <person name="Songsumanus A."/>
            <person name="Kuncharoen N."/>
            <person name="Kudo T."/>
            <person name="Yuki M."/>
            <person name="Igarashi Y."/>
            <person name="Tanasupawat S."/>
        </authorList>
    </citation>
    <scope>NUCLEOTIDE SEQUENCE [LARGE SCALE GENOMIC DNA]</scope>
    <source>
        <strain evidence="1 2">JCM 14158</strain>
    </source>
</reference>
<dbReference type="InterPro" id="IPR026334">
    <property type="entry name" value="FxSxx-COOH"/>
</dbReference>
<evidence type="ECO:0000313" key="2">
    <source>
        <dbReference type="Proteomes" id="UP000323380"/>
    </source>
</evidence>
<comment type="caution">
    <text evidence="1">The sequence shown here is derived from an EMBL/GenBank/DDBJ whole genome shotgun (WGS) entry which is preliminary data.</text>
</comment>
<dbReference type="AlphaFoldDB" id="A0A5D0NMP4"/>
<protein>
    <submittedName>
        <fullName evidence="1">FXSXX-COOH protein</fullName>
    </submittedName>
</protein>
<evidence type="ECO:0000313" key="1">
    <source>
        <dbReference type="EMBL" id="TYB45548.1"/>
    </source>
</evidence>
<sequence length="56" mass="6327">MRDDAGRVWSEIIDIGGIDPAELAEIPSEALYRAIDRVYQETVEETPAYQRFDAAI</sequence>
<proteinExistence type="predicted"/>
<keyword evidence="2" id="KW-1185">Reference proteome</keyword>
<accession>A0A5D0NMP4</accession>